<accession>A0A4Q7YGV1</accession>
<dbReference type="Proteomes" id="UP000292958">
    <property type="component" value="Unassembled WGS sequence"/>
</dbReference>
<dbReference type="Pfam" id="PF00665">
    <property type="entry name" value="rve"/>
    <property type="match status" value="1"/>
</dbReference>
<dbReference type="PANTHER" id="PTHR35004:SF6">
    <property type="entry name" value="TRANSPOSASE"/>
    <property type="match status" value="1"/>
</dbReference>
<dbReference type="InterPro" id="IPR036397">
    <property type="entry name" value="RNaseH_sf"/>
</dbReference>
<evidence type="ECO:0000313" key="2">
    <source>
        <dbReference type="EMBL" id="RZU35615.1"/>
    </source>
</evidence>
<dbReference type="Pfam" id="PF09299">
    <property type="entry name" value="Mu-transpos_C"/>
    <property type="match status" value="1"/>
</dbReference>
<dbReference type="Gene3D" id="3.30.420.10">
    <property type="entry name" value="Ribonuclease H-like superfamily/Ribonuclease H"/>
    <property type="match status" value="1"/>
</dbReference>
<protein>
    <submittedName>
        <fullName evidence="2">Putative transposase</fullName>
    </submittedName>
</protein>
<dbReference type="GO" id="GO:0003676">
    <property type="term" value="F:nucleic acid binding"/>
    <property type="evidence" value="ECO:0007669"/>
    <property type="project" value="InterPro"/>
</dbReference>
<name>A0A4Q7YGV1_9BACT</name>
<dbReference type="EMBL" id="SHKW01000002">
    <property type="protein sequence ID" value="RZU35615.1"/>
    <property type="molecule type" value="Genomic_DNA"/>
</dbReference>
<dbReference type="PANTHER" id="PTHR35004">
    <property type="entry name" value="TRANSPOSASE RV3428C-RELATED"/>
    <property type="match status" value="1"/>
</dbReference>
<comment type="caution">
    <text evidence="2">The sequence shown here is derived from an EMBL/GenBank/DDBJ whole genome shotgun (WGS) entry which is preliminary data.</text>
</comment>
<dbReference type="InterPro" id="IPR012337">
    <property type="entry name" value="RNaseH-like_sf"/>
</dbReference>
<evidence type="ECO:0000313" key="3">
    <source>
        <dbReference type="Proteomes" id="UP000292958"/>
    </source>
</evidence>
<dbReference type="AlphaFoldDB" id="A0A4Q7YGV1"/>
<feature type="domain" description="Integrase catalytic" evidence="1">
    <location>
        <begin position="152"/>
        <end position="337"/>
    </location>
</feature>
<sequence>MEELSAIPLASREIALQRFELLRPYLQGARPLRKVASEGSIPYRTALRWVVGYRNNGLVGLTRKGRTDQGGRRLVSTTLIQAIEGLALERPPLPMSSIHRQASVMAETLHERKPSYAVVRRIVRSLPASILMLAHRGNRAYSEGFDLVHRREALKPNSIWQVDHAQLDIKLLRDDGSVGKPWLTIVIDDYSRAVAGYYLGFEPPSSLRTTLALRQGIWRKGDPHWEICGIPDVLYTDNGSDFRSKHLEQVAADLKIRLMFSTPGQPQGRGRIERFFRTANEMFLCDLDGYTTRNGRMPTLTVDTLEKEFHTFLLEVYHRRPSSEGKMSPKERWEQGGFLPRMPDSVEQLDLLLIHEVRTRKVRTDGIHFHNFRYLSLTLAPYVGEDVTIRFDPRDMGEIRVFYRDRFLCRAISADLAGQTVPLREIVNARKRRREQLRTILKDRLKTVDTLLEFKRGMQREDIHASTVTPVESKRPKLKRYFNE</sequence>
<dbReference type="SUPFAM" id="SSF50610">
    <property type="entry name" value="mu transposase, C-terminal domain"/>
    <property type="match status" value="1"/>
</dbReference>
<evidence type="ECO:0000259" key="1">
    <source>
        <dbReference type="PROSITE" id="PS50994"/>
    </source>
</evidence>
<dbReference type="PROSITE" id="PS50994">
    <property type="entry name" value="INTEGRASE"/>
    <property type="match status" value="1"/>
</dbReference>
<gene>
    <name evidence="2" type="ORF">BDD14_5698</name>
</gene>
<keyword evidence="3" id="KW-1185">Reference proteome</keyword>
<dbReference type="Gene3D" id="2.30.30.130">
    <property type="entry name" value="Transposase, Mu, C-terminal"/>
    <property type="match status" value="1"/>
</dbReference>
<dbReference type="GO" id="GO:0015074">
    <property type="term" value="P:DNA integration"/>
    <property type="evidence" value="ECO:0007669"/>
    <property type="project" value="InterPro"/>
</dbReference>
<dbReference type="SUPFAM" id="SSF46689">
    <property type="entry name" value="Homeodomain-like"/>
    <property type="match status" value="1"/>
</dbReference>
<reference evidence="2 3" key="1">
    <citation type="submission" date="2019-02" db="EMBL/GenBank/DDBJ databases">
        <title>Genomic Encyclopedia of Archaeal and Bacterial Type Strains, Phase II (KMG-II): from individual species to whole genera.</title>
        <authorList>
            <person name="Goeker M."/>
        </authorList>
    </citation>
    <scope>NUCLEOTIDE SEQUENCE [LARGE SCALE GENOMIC DNA]</scope>
    <source>
        <strain evidence="2 3">DSM 18101</strain>
    </source>
</reference>
<dbReference type="InterPro" id="IPR001584">
    <property type="entry name" value="Integrase_cat-core"/>
</dbReference>
<dbReference type="SUPFAM" id="SSF53098">
    <property type="entry name" value="Ribonuclease H-like"/>
    <property type="match status" value="1"/>
</dbReference>
<organism evidence="2 3">
    <name type="scientific">Edaphobacter modestus</name>
    <dbReference type="NCBI Taxonomy" id="388466"/>
    <lineage>
        <taxon>Bacteria</taxon>
        <taxon>Pseudomonadati</taxon>
        <taxon>Acidobacteriota</taxon>
        <taxon>Terriglobia</taxon>
        <taxon>Terriglobales</taxon>
        <taxon>Acidobacteriaceae</taxon>
        <taxon>Edaphobacter</taxon>
    </lineage>
</organism>
<dbReference type="InterPro" id="IPR015378">
    <property type="entry name" value="Transposase-like_Mu_C"/>
</dbReference>
<proteinExistence type="predicted"/>
<dbReference type="InterPro" id="IPR009057">
    <property type="entry name" value="Homeodomain-like_sf"/>
</dbReference>
<dbReference type="InterPro" id="IPR009004">
    <property type="entry name" value="Transposase_Mu_C"/>
</dbReference>